<keyword evidence="2" id="KW-1185">Reference proteome</keyword>
<dbReference type="OrthoDB" id="5402416at2"/>
<evidence type="ECO:0000313" key="2">
    <source>
        <dbReference type="Proteomes" id="UP000182517"/>
    </source>
</evidence>
<dbReference type="RefSeq" id="WP_072284465.1">
    <property type="nucleotide sequence ID" value="NZ_CP015519.1"/>
</dbReference>
<protein>
    <submittedName>
        <fullName evidence="1">Uncharacterized protein</fullName>
    </submittedName>
</protein>
<name>A0A1L3GR54_9BACT</name>
<dbReference type="EMBL" id="CP015519">
    <property type="protein sequence ID" value="APG28436.1"/>
    <property type="molecule type" value="Genomic_DNA"/>
</dbReference>
<dbReference type="KEGG" id="pef:A7E78_11595"/>
<proteinExistence type="predicted"/>
<organism evidence="1 2">
    <name type="scientific">Syntrophotalea acetylenivorans</name>
    <dbReference type="NCBI Taxonomy" id="1842532"/>
    <lineage>
        <taxon>Bacteria</taxon>
        <taxon>Pseudomonadati</taxon>
        <taxon>Thermodesulfobacteriota</taxon>
        <taxon>Desulfuromonadia</taxon>
        <taxon>Desulfuromonadales</taxon>
        <taxon>Syntrophotaleaceae</taxon>
        <taxon>Syntrophotalea</taxon>
    </lineage>
</organism>
<sequence length="205" mass="23222">MRRYRVTLLVVCLVLLFLGGSDLNALRRNYQIQPISIAELERSGPPQEWLAIEGGHVNLLEAISTSGSVEVSAFLVPLKISRDAQEYRVLLETRAPAIVDALKTYHFKLDSEQDQQRYVQEHQELFFGRRDVSGMVMSGLININNKNRLAKMEKDYGIDLPEEVIFFSEDKEPAKIRGFLFVGVALLGMVKLFSRWKKPAAPAAE</sequence>
<reference evidence="1 2" key="1">
    <citation type="journal article" date="2017" name="Genome Announc.">
        <title>Complete Genome Sequences of Two Acetylene-Fermenting Pelobacter acetylenicus Strains.</title>
        <authorList>
            <person name="Sutton J.M."/>
            <person name="Baesman S.M."/>
            <person name="Fierst J.L."/>
            <person name="Poret-Peterson A.T."/>
            <person name="Oremland R.S."/>
            <person name="Dunlap D.S."/>
            <person name="Akob D.M."/>
        </authorList>
    </citation>
    <scope>NUCLEOTIDE SEQUENCE [LARGE SCALE GENOMIC DNA]</scope>
    <source>
        <strain evidence="1 2">SFB93</strain>
    </source>
</reference>
<accession>A0A1L3GR54</accession>
<dbReference type="AlphaFoldDB" id="A0A1L3GR54"/>
<dbReference type="Proteomes" id="UP000182517">
    <property type="component" value="Chromosome"/>
</dbReference>
<evidence type="ECO:0000313" key="1">
    <source>
        <dbReference type="EMBL" id="APG28436.1"/>
    </source>
</evidence>
<gene>
    <name evidence="1" type="ORF">A7E78_11595</name>
</gene>
<dbReference type="STRING" id="1842532.A7E78_11595"/>